<evidence type="ECO:0000256" key="1">
    <source>
        <dbReference type="SAM" id="MobiDB-lite"/>
    </source>
</evidence>
<accession>A0ABS8UJK0</accession>
<comment type="caution">
    <text evidence="2">The sequence shown here is derived from an EMBL/GenBank/DDBJ whole genome shotgun (WGS) entry which is preliminary data.</text>
</comment>
<feature type="compositionally biased region" description="Basic and acidic residues" evidence="1">
    <location>
        <begin position="39"/>
        <end position="55"/>
    </location>
</feature>
<dbReference type="Proteomes" id="UP000823775">
    <property type="component" value="Unassembled WGS sequence"/>
</dbReference>
<name>A0ABS8UJK0_DATST</name>
<protein>
    <submittedName>
        <fullName evidence="2">Uncharacterized protein</fullName>
    </submittedName>
</protein>
<organism evidence="2 3">
    <name type="scientific">Datura stramonium</name>
    <name type="common">Jimsonweed</name>
    <name type="synonym">Common thornapple</name>
    <dbReference type="NCBI Taxonomy" id="4076"/>
    <lineage>
        <taxon>Eukaryota</taxon>
        <taxon>Viridiplantae</taxon>
        <taxon>Streptophyta</taxon>
        <taxon>Embryophyta</taxon>
        <taxon>Tracheophyta</taxon>
        <taxon>Spermatophyta</taxon>
        <taxon>Magnoliopsida</taxon>
        <taxon>eudicotyledons</taxon>
        <taxon>Gunneridae</taxon>
        <taxon>Pentapetalae</taxon>
        <taxon>asterids</taxon>
        <taxon>lamiids</taxon>
        <taxon>Solanales</taxon>
        <taxon>Solanaceae</taxon>
        <taxon>Solanoideae</taxon>
        <taxon>Datureae</taxon>
        <taxon>Datura</taxon>
    </lineage>
</organism>
<evidence type="ECO:0000313" key="2">
    <source>
        <dbReference type="EMBL" id="MCD9558518.1"/>
    </source>
</evidence>
<feature type="region of interest" description="Disordered" evidence="1">
    <location>
        <begin position="34"/>
        <end position="71"/>
    </location>
</feature>
<reference evidence="2 3" key="1">
    <citation type="journal article" date="2021" name="BMC Genomics">
        <title>Datura genome reveals duplications of psychoactive alkaloid biosynthetic genes and high mutation rate following tissue culture.</title>
        <authorList>
            <person name="Rajewski A."/>
            <person name="Carter-House D."/>
            <person name="Stajich J."/>
            <person name="Litt A."/>
        </authorList>
    </citation>
    <scope>NUCLEOTIDE SEQUENCE [LARGE SCALE GENOMIC DNA]</scope>
    <source>
        <strain evidence="2">AR-01</strain>
    </source>
</reference>
<sequence length="71" mass="7946">SGPKTKAVMMRGYDELFFQGMTHPVRFSKRGMQALQSNEGREAPAFQHEERRDARPLSCDALRSAPSMSGC</sequence>
<gene>
    <name evidence="2" type="ORF">HAX54_015919</name>
</gene>
<keyword evidence="3" id="KW-1185">Reference proteome</keyword>
<proteinExistence type="predicted"/>
<feature type="non-terminal residue" evidence="2">
    <location>
        <position position="1"/>
    </location>
</feature>
<evidence type="ECO:0000313" key="3">
    <source>
        <dbReference type="Proteomes" id="UP000823775"/>
    </source>
</evidence>
<dbReference type="EMBL" id="JACEIK010002024">
    <property type="protein sequence ID" value="MCD9558518.1"/>
    <property type="molecule type" value="Genomic_DNA"/>
</dbReference>